<feature type="compositionally biased region" description="Basic and acidic residues" evidence="1">
    <location>
        <begin position="42"/>
        <end position="54"/>
    </location>
</feature>
<accession>A0AAV7MYQ9</accession>
<gene>
    <name evidence="2" type="ORF">NDU88_006278</name>
</gene>
<reference evidence="2" key="1">
    <citation type="journal article" date="2022" name="bioRxiv">
        <title>Sequencing and chromosome-scale assembly of the giantPleurodeles waltlgenome.</title>
        <authorList>
            <person name="Brown T."/>
            <person name="Elewa A."/>
            <person name="Iarovenko S."/>
            <person name="Subramanian E."/>
            <person name="Araus A.J."/>
            <person name="Petzold A."/>
            <person name="Susuki M."/>
            <person name="Suzuki K.-i.T."/>
            <person name="Hayashi T."/>
            <person name="Toyoda A."/>
            <person name="Oliveira C."/>
            <person name="Osipova E."/>
            <person name="Leigh N.D."/>
            <person name="Simon A."/>
            <person name="Yun M.H."/>
        </authorList>
    </citation>
    <scope>NUCLEOTIDE SEQUENCE</scope>
    <source>
        <strain evidence="2">20211129_DDA</strain>
        <tissue evidence="2">Liver</tissue>
    </source>
</reference>
<name>A0AAV7MYQ9_PLEWA</name>
<keyword evidence="3" id="KW-1185">Reference proteome</keyword>
<evidence type="ECO:0000313" key="2">
    <source>
        <dbReference type="EMBL" id="KAJ1108908.1"/>
    </source>
</evidence>
<evidence type="ECO:0000313" key="3">
    <source>
        <dbReference type="Proteomes" id="UP001066276"/>
    </source>
</evidence>
<organism evidence="2 3">
    <name type="scientific">Pleurodeles waltl</name>
    <name type="common">Iberian ribbed newt</name>
    <dbReference type="NCBI Taxonomy" id="8319"/>
    <lineage>
        <taxon>Eukaryota</taxon>
        <taxon>Metazoa</taxon>
        <taxon>Chordata</taxon>
        <taxon>Craniata</taxon>
        <taxon>Vertebrata</taxon>
        <taxon>Euteleostomi</taxon>
        <taxon>Amphibia</taxon>
        <taxon>Batrachia</taxon>
        <taxon>Caudata</taxon>
        <taxon>Salamandroidea</taxon>
        <taxon>Salamandridae</taxon>
        <taxon>Pleurodelinae</taxon>
        <taxon>Pleurodeles</taxon>
    </lineage>
</organism>
<comment type="caution">
    <text evidence="2">The sequence shown here is derived from an EMBL/GenBank/DDBJ whole genome shotgun (WGS) entry which is preliminary data.</text>
</comment>
<protein>
    <submittedName>
        <fullName evidence="2">Uncharacterized protein</fullName>
    </submittedName>
</protein>
<dbReference type="AlphaFoldDB" id="A0AAV7MYQ9"/>
<dbReference type="Proteomes" id="UP001066276">
    <property type="component" value="Chromosome 9"/>
</dbReference>
<dbReference type="EMBL" id="JANPWB010000013">
    <property type="protein sequence ID" value="KAJ1108908.1"/>
    <property type="molecule type" value="Genomic_DNA"/>
</dbReference>
<feature type="compositionally biased region" description="Low complexity" evidence="1">
    <location>
        <begin position="22"/>
        <end position="33"/>
    </location>
</feature>
<sequence length="284" mass="30732">MTAWFFLESPEDASDPGAALETTGGRVSSGTTVEAPRVGCETPERAQEAPRRAALDLGDPLWGQVRAGRRRREEPWPRGVSGTRGGGARKLGQPFLALFCPTLRSAPPPPSNERSWSSPARADPAESSTGDIKQERGDLLPLSGRRLGPGSYAFRRSEAWPRSGSPRPFPACRRTPPPPPFCAKCGASTHHGDAGRPQEQSSRGPRAEGGATPLAGLWLVKKHRERSPDSRVKRATLMANELPSPARLTPPCEGGERDGTWYQWGAAWWNRRGEGTSLLLPLPL</sequence>
<feature type="region of interest" description="Disordered" evidence="1">
    <location>
        <begin position="156"/>
        <end position="175"/>
    </location>
</feature>
<feature type="compositionally biased region" description="Low complexity" evidence="1">
    <location>
        <begin position="139"/>
        <end position="151"/>
    </location>
</feature>
<proteinExistence type="predicted"/>
<evidence type="ECO:0000256" key="1">
    <source>
        <dbReference type="SAM" id="MobiDB-lite"/>
    </source>
</evidence>
<feature type="region of interest" description="Disordered" evidence="1">
    <location>
        <begin position="184"/>
        <end position="212"/>
    </location>
</feature>
<feature type="region of interest" description="Disordered" evidence="1">
    <location>
        <begin position="8"/>
        <end position="151"/>
    </location>
</feature>